<keyword evidence="4" id="KW-1185">Reference proteome</keyword>
<evidence type="ECO:0000313" key="4">
    <source>
        <dbReference type="Proteomes" id="UP001337655"/>
    </source>
</evidence>
<name>A0AAV9P3S3_9PEZI</name>
<gene>
    <name evidence="3" type="ORF">LTR77_008872</name>
</gene>
<evidence type="ECO:0000313" key="3">
    <source>
        <dbReference type="EMBL" id="KAK5165948.1"/>
    </source>
</evidence>
<keyword evidence="1" id="KW-0378">Hydrolase</keyword>
<dbReference type="GeneID" id="89930204"/>
<feature type="domain" description="Alpha/beta hydrolase fold-3" evidence="2">
    <location>
        <begin position="85"/>
        <end position="293"/>
    </location>
</feature>
<dbReference type="PANTHER" id="PTHR48081:SF8">
    <property type="entry name" value="ALPHA_BETA HYDROLASE FOLD-3 DOMAIN-CONTAINING PROTEIN-RELATED"/>
    <property type="match status" value="1"/>
</dbReference>
<comment type="caution">
    <text evidence="3">The sequence shown here is derived from an EMBL/GenBank/DDBJ whole genome shotgun (WGS) entry which is preliminary data.</text>
</comment>
<accession>A0AAV9P3S3</accession>
<protein>
    <recommendedName>
        <fullName evidence="2">Alpha/beta hydrolase fold-3 domain-containing protein</fullName>
    </recommendedName>
</protein>
<sequence>MPFTMHPEVGATLFALFGANPPKSPAGDVKGRREALDGMFDMLADQGPKISGVESKDFTTKTSDGHEMILRWYTKTGATPPGSAVLYAHGGGMIALKIEHYDEVVKRYVFRTGVPFLMVDYRLCPEVQAPVPVTDTYAGLKYLVDHASELGVDPSRIGIMGDSAGGGISASLAHYIKLKGGPAVKRQILIYPMLDDKNVEVDENIAPYATWSYDDNITGWQALLGDKMGKENVDPIEAAGRMTVKDARGLPPAYIDVGELDIFRDEDLQYASTLGKAGVECEFHMYPGVPHAWGEFVPELQSARDAMENRCRVISSL</sequence>
<dbReference type="PANTHER" id="PTHR48081">
    <property type="entry name" value="AB HYDROLASE SUPERFAMILY PROTEIN C4A8.06C"/>
    <property type="match status" value="1"/>
</dbReference>
<dbReference type="Gene3D" id="3.40.50.1820">
    <property type="entry name" value="alpha/beta hydrolase"/>
    <property type="match status" value="1"/>
</dbReference>
<evidence type="ECO:0000259" key="2">
    <source>
        <dbReference type="Pfam" id="PF07859"/>
    </source>
</evidence>
<dbReference type="Proteomes" id="UP001337655">
    <property type="component" value="Unassembled WGS sequence"/>
</dbReference>
<dbReference type="AlphaFoldDB" id="A0AAV9P3S3"/>
<dbReference type="GO" id="GO:0016787">
    <property type="term" value="F:hydrolase activity"/>
    <property type="evidence" value="ECO:0007669"/>
    <property type="project" value="UniProtKB-KW"/>
</dbReference>
<dbReference type="InterPro" id="IPR013094">
    <property type="entry name" value="AB_hydrolase_3"/>
</dbReference>
<reference evidence="3 4" key="1">
    <citation type="submission" date="2023-08" db="EMBL/GenBank/DDBJ databases">
        <title>Black Yeasts Isolated from many extreme environments.</title>
        <authorList>
            <person name="Coleine C."/>
            <person name="Stajich J.E."/>
            <person name="Selbmann L."/>
        </authorList>
    </citation>
    <scope>NUCLEOTIDE SEQUENCE [LARGE SCALE GENOMIC DNA]</scope>
    <source>
        <strain evidence="3 4">CCFEE 5935</strain>
    </source>
</reference>
<dbReference type="InterPro" id="IPR029058">
    <property type="entry name" value="AB_hydrolase_fold"/>
</dbReference>
<dbReference type="RefSeq" id="XP_064655960.1">
    <property type="nucleotide sequence ID" value="XM_064806101.1"/>
</dbReference>
<proteinExistence type="predicted"/>
<dbReference type="InterPro" id="IPR050300">
    <property type="entry name" value="GDXG_lipolytic_enzyme"/>
</dbReference>
<dbReference type="EMBL" id="JAVRRT010000015">
    <property type="protein sequence ID" value="KAK5165948.1"/>
    <property type="molecule type" value="Genomic_DNA"/>
</dbReference>
<organism evidence="3 4">
    <name type="scientific">Saxophila tyrrhenica</name>
    <dbReference type="NCBI Taxonomy" id="1690608"/>
    <lineage>
        <taxon>Eukaryota</taxon>
        <taxon>Fungi</taxon>
        <taxon>Dikarya</taxon>
        <taxon>Ascomycota</taxon>
        <taxon>Pezizomycotina</taxon>
        <taxon>Dothideomycetes</taxon>
        <taxon>Dothideomycetidae</taxon>
        <taxon>Mycosphaerellales</taxon>
        <taxon>Extremaceae</taxon>
        <taxon>Saxophila</taxon>
    </lineage>
</organism>
<dbReference type="Pfam" id="PF07859">
    <property type="entry name" value="Abhydrolase_3"/>
    <property type="match status" value="1"/>
</dbReference>
<dbReference type="SUPFAM" id="SSF53474">
    <property type="entry name" value="alpha/beta-Hydrolases"/>
    <property type="match status" value="1"/>
</dbReference>
<evidence type="ECO:0000256" key="1">
    <source>
        <dbReference type="ARBA" id="ARBA00022801"/>
    </source>
</evidence>